<keyword evidence="3" id="KW-0862">Zinc</keyword>
<dbReference type="PROSITE" id="PS51266">
    <property type="entry name" value="ZF_CHY"/>
    <property type="match status" value="1"/>
</dbReference>
<dbReference type="InterPro" id="IPR037274">
    <property type="entry name" value="Znf_CHY_sf"/>
</dbReference>
<evidence type="ECO:0000256" key="4">
    <source>
        <dbReference type="PROSITE-ProRule" id="PRU00601"/>
    </source>
</evidence>
<keyword evidence="1" id="KW-0479">Metal-binding</keyword>
<dbReference type="InParanoid" id="L2GMC6"/>
<dbReference type="EMBL" id="JH370144">
    <property type="protein sequence ID" value="ELA41452.1"/>
    <property type="molecule type" value="Genomic_DNA"/>
</dbReference>
<dbReference type="STRING" id="993615.L2GMC6"/>
<evidence type="ECO:0000313" key="7">
    <source>
        <dbReference type="Proteomes" id="UP000011082"/>
    </source>
</evidence>
<protein>
    <recommendedName>
        <fullName evidence="5">CHY-type domain-containing protein</fullName>
    </recommendedName>
</protein>
<keyword evidence="2 4" id="KW-0863">Zinc-finger</keyword>
<dbReference type="OrthoDB" id="10253329at2759"/>
<dbReference type="OMA" id="MVCGLCS"/>
<dbReference type="Pfam" id="PF05495">
    <property type="entry name" value="zf-CHY"/>
    <property type="match status" value="1"/>
</dbReference>
<evidence type="ECO:0000313" key="6">
    <source>
        <dbReference type="EMBL" id="ELA41452.1"/>
    </source>
</evidence>
<dbReference type="HOGENOM" id="CLU_078296_0_0_1"/>
<evidence type="ECO:0000256" key="2">
    <source>
        <dbReference type="ARBA" id="ARBA00022771"/>
    </source>
</evidence>
<feature type="domain" description="CHY-type" evidence="5">
    <location>
        <begin position="261"/>
        <end position="326"/>
    </location>
</feature>
<dbReference type="GO" id="GO:0008270">
    <property type="term" value="F:zinc ion binding"/>
    <property type="evidence" value="ECO:0007669"/>
    <property type="project" value="UniProtKB-KW"/>
</dbReference>
<dbReference type="GeneID" id="19882268"/>
<evidence type="ECO:0000256" key="3">
    <source>
        <dbReference type="ARBA" id="ARBA00022833"/>
    </source>
</evidence>
<proteinExistence type="predicted"/>
<gene>
    <name evidence="6" type="ORF">VICG_01557</name>
</gene>
<dbReference type="InterPro" id="IPR008913">
    <property type="entry name" value="Znf_CHY"/>
</dbReference>
<dbReference type="RefSeq" id="XP_007605003.1">
    <property type="nucleotide sequence ID" value="XM_007604941.1"/>
</dbReference>
<evidence type="ECO:0000259" key="5">
    <source>
        <dbReference type="PROSITE" id="PS51266"/>
    </source>
</evidence>
<keyword evidence="7" id="KW-1185">Reference proteome</keyword>
<name>L2GMC6_VITCO</name>
<organism evidence="6 7">
    <name type="scientific">Vittaforma corneae (strain ATCC 50505)</name>
    <name type="common">Microsporidian parasite</name>
    <name type="synonym">Nosema corneum</name>
    <dbReference type="NCBI Taxonomy" id="993615"/>
    <lineage>
        <taxon>Eukaryota</taxon>
        <taxon>Fungi</taxon>
        <taxon>Fungi incertae sedis</taxon>
        <taxon>Microsporidia</taxon>
        <taxon>Nosematidae</taxon>
        <taxon>Vittaforma</taxon>
    </lineage>
</organism>
<sequence length="358" mass="41547">MDSQVSELFKTHKVERGKVDSRRECYNIYVHKPCDFVYDTSDIVVRYFPENGSKTVICKEIPQSIKENISKFNILEIKDFIEFFEDNLNVFFMGKVPEFKRTGETTESLGEGELPKDFKFPVSNNVTPNLKCDISITNILLICCLQLNMVVKCSKCQEVSNITFNKPCKRCSQEIGFIYVPTVSSDSLGFLQLKKCEFVCFNSIRYQFNCQECQKNYESDEVNVGGVFSRKCNGCYNELRFKVNRIDFYQKKDVKIKEGEELPGKGACKHYKKSYRWFRFSCCNSLYPCDVCHDEQSGHKAEMAFRMVCGLCSKEQSVKQECDCGMNLKRKHAQFWEGGKGNRDRITMSRKDSKKYKG</sequence>
<accession>L2GMC6</accession>
<reference evidence="7" key="1">
    <citation type="submission" date="2011-05" db="EMBL/GenBank/DDBJ databases">
        <title>The genome sequence of Vittaforma corneae strain ATCC 50505.</title>
        <authorList>
            <consortium name="The Broad Institute Genome Sequencing Platform"/>
            <person name="Cuomo C."/>
            <person name="Didier E."/>
            <person name="Bowers L."/>
            <person name="Young S.K."/>
            <person name="Zeng Q."/>
            <person name="Gargeya S."/>
            <person name="Fitzgerald M."/>
            <person name="Haas B."/>
            <person name="Abouelleil A."/>
            <person name="Alvarado L."/>
            <person name="Arachchi H.M."/>
            <person name="Berlin A."/>
            <person name="Chapman S.B."/>
            <person name="Gearin G."/>
            <person name="Goldberg J."/>
            <person name="Griggs A."/>
            <person name="Gujja S."/>
            <person name="Hansen M."/>
            <person name="Heiman D."/>
            <person name="Howarth C."/>
            <person name="Larimer J."/>
            <person name="Lui A."/>
            <person name="MacDonald P.J.P."/>
            <person name="McCowen C."/>
            <person name="Montmayeur A."/>
            <person name="Murphy C."/>
            <person name="Neiman D."/>
            <person name="Pearson M."/>
            <person name="Priest M."/>
            <person name="Roberts A."/>
            <person name="Saif S."/>
            <person name="Shea T."/>
            <person name="Sisk P."/>
            <person name="Stolte C."/>
            <person name="Sykes S."/>
            <person name="Wortman J."/>
            <person name="Nusbaum C."/>
            <person name="Birren B."/>
        </authorList>
    </citation>
    <scope>NUCLEOTIDE SEQUENCE [LARGE SCALE GENOMIC DNA]</scope>
    <source>
        <strain evidence="7">ATCC 50505</strain>
    </source>
</reference>
<dbReference type="AlphaFoldDB" id="L2GMC6"/>
<dbReference type="VEuPathDB" id="MicrosporidiaDB:VICG_01557"/>
<dbReference type="SUPFAM" id="SSF161219">
    <property type="entry name" value="CHY zinc finger-like"/>
    <property type="match status" value="1"/>
</dbReference>
<evidence type="ECO:0000256" key="1">
    <source>
        <dbReference type="ARBA" id="ARBA00022723"/>
    </source>
</evidence>
<dbReference type="Proteomes" id="UP000011082">
    <property type="component" value="Unassembled WGS sequence"/>
</dbReference>